<evidence type="ECO:0000256" key="3">
    <source>
        <dbReference type="ARBA" id="ARBA00013672"/>
    </source>
</evidence>
<keyword evidence="5" id="KW-0227">DNA damage</keyword>
<dbReference type="GO" id="GO:0031593">
    <property type="term" value="F:polyubiquitin modification-dependent protein binding"/>
    <property type="evidence" value="ECO:0007669"/>
    <property type="project" value="TreeGrafter"/>
</dbReference>
<proteinExistence type="inferred from homology"/>
<feature type="coiled-coil region" evidence="12">
    <location>
        <begin position="224"/>
        <end position="254"/>
    </location>
</feature>
<evidence type="ECO:0000256" key="11">
    <source>
        <dbReference type="ARBA" id="ARBA00030777"/>
    </source>
</evidence>
<evidence type="ECO:0000256" key="10">
    <source>
        <dbReference type="ARBA" id="ARBA00030629"/>
    </source>
</evidence>
<evidence type="ECO:0000256" key="4">
    <source>
        <dbReference type="ARBA" id="ARBA00022553"/>
    </source>
</evidence>
<reference evidence="16" key="1">
    <citation type="submission" date="2025-08" db="UniProtKB">
        <authorList>
            <consortium name="RefSeq"/>
        </authorList>
    </citation>
    <scope>IDENTIFICATION</scope>
</reference>
<evidence type="ECO:0000256" key="7">
    <source>
        <dbReference type="ARBA" id="ARBA00023054"/>
    </source>
</evidence>
<keyword evidence="7 12" id="KW-0175">Coiled coil</keyword>
<name>A0A6J2UYP6_CHACN</name>
<dbReference type="FunCoup" id="A0A6J2UYP6">
    <property type="interactions" value="679"/>
</dbReference>
<feature type="domain" description="MPN" evidence="14">
    <location>
        <begin position="7"/>
        <end position="161"/>
    </location>
</feature>
<evidence type="ECO:0000256" key="1">
    <source>
        <dbReference type="ARBA" id="ARBA00004123"/>
    </source>
</evidence>
<evidence type="ECO:0000256" key="5">
    <source>
        <dbReference type="ARBA" id="ARBA00022763"/>
    </source>
</evidence>
<dbReference type="PANTHER" id="PTHR31728:SF2">
    <property type="entry name" value="BRCA1-A COMPLEX SUBUNIT ABRAXAS 1"/>
    <property type="match status" value="1"/>
</dbReference>
<evidence type="ECO:0000256" key="8">
    <source>
        <dbReference type="ARBA" id="ARBA00023204"/>
    </source>
</evidence>
<dbReference type="GO" id="GO:0006281">
    <property type="term" value="P:DNA repair"/>
    <property type="evidence" value="ECO:0007669"/>
    <property type="project" value="UniProtKB-KW"/>
</dbReference>
<dbReference type="InParanoid" id="A0A6J2UYP6"/>
<comment type="subcellular location">
    <subcellularLocation>
        <location evidence="1">Nucleus</location>
    </subcellularLocation>
</comment>
<dbReference type="PANTHER" id="PTHR31728">
    <property type="entry name" value="ABRAXAS FAMILY MEMBER"/>
    <property type="match status" value="1"/>
</dbReference>
<evidence type="ECO:0000313" key="16">
    <source>
        <dbReference type="RefSeq" id="XP_030624582.1"/>
    </source>
</evidence>
<keyword evidence="4" id="KW-0597">Phosphoprotein</keyword>
<dbReference type="GO" id="GO:0090307">
    <property type="term" value="P:mitotic spindle assembly"/>
    <property type="evidence" value="ECO:0007669"/>
    <property type="project" value="TreeGrafter"/>
</dbReference>
<keyword evidence="8" id="KW-0234">DNA repair</keyword>
<dbReference type="GO" id="GO:0008017">
    <property type="term" value="F:microtubule binding"/>
    <property type="evidence" value="ECO:0007669"/>
    <property type="project" value="TreeGrafter"/>
</dbReference>
<sequence>MAEFKTTVRMSGFVLSSLMFQHLNSDTDVEGFILGERVAEERSNITDSQIDQVQLEHTISIQKHVPCRALHTFYNNVGMVNRDEISRILSNHKEDSVIGWYRQRRNTHQQMTFKEQLIHQNLKKALSNQELVFVLLTATEVTSSGSTHRLEYSTFVSHGSQYHKIPILVNNLGMLEQQDYWRVSTACSSLSHSQAVRKCRSKFLSSDDNLSKVEHISNMNDILLTELKNACKDVEESERSVEKLRAEVTALREAISKRSTQQKRRETKEEPKPDECQENVLLCTSLKALFPNAPLLRTQALTLEGFPVLELCCDTDHDIDISAKLPLILDCQHTKARKRKLDTWERSSEQCLLPGLSPSSKRKKNLGDTTGLLFESGSDTEVELTGENKSSSPVF</sequence>
<dbReference type="GO" id="GO:0070536">
    <property type="term" value="P:protein K63-linked deubiquitination"/>
    <property type="evidence" value="ECO:0007669"/>
    <property type="project" value="TreeGrafter"/>
</dbReference>
<evidence type="ECO:0000259" key="14">
    <source>
        <dbReference type="PROSITE" id="PS50249"/>
    </source>
</evidence>
<dbReference type="InterPro" id="IPR023238">
    <property type="entry name" value="FAM175"/>
</dbReference>
<evidence type="ECO:0000256" key="2">
    <source>
        <dbReference type="ARBA" id="ARBA00007890"/>
    </source>
</evidence>
<dbReference type="OrthoDB" id="6358435at2759"/>
<dbReference type="PRINTS" id="PR02052">
    <property type="entry name" value="ABRAXAS"/>
</dbReference>
<dbReference type="RefSeq" id="XP_030624582.1">
    <property type="nucleotide sequence ID" value="XM_030768722.1"/>
</dbReference>
<dbReference type="Pfam" id="PF21125">
    <property type="entry name" value="MPN_2A_DUB_like"/>
    <property type="match status" value="1"/>
</dbReference>
<evidence type="ECO:0000256" key="6">
    <source>
        <dbReference type="ARBA" id="ARBA00022853"/>
    </source>
</evidence>
<dbReference type="GeneID" id="115807636"/>
<evidence type="ECO:0000256" key="9">
    <source>
        <dbReference type="ARBA" id="ARBA00023242"/>
    </source>
</evidence>
<keyword evidence="6" id="KW-0156">Chromatin regulator</keyword>
<dbReference type="PROSITE" id="PS50249">
    <property type="entry name" value="MPN"/>
    <property type="match status" value="1"/>
</dbReference>
<dbReference type="AlphaFoldDB" id="A0A6J2UYP6"/>
<protein>
    <recommendedName>
        <fullName evidence="3">BRCA1-A complex subunit Abraxas 1</fullName>
    </recommendedName>
    <alternativeName>
        <fullName evidence="11">Coiled-coil domain-containing protein 98</fullName>
    </alternativeName>
    <alternativeName>
        <fullName evidence="10">Protein FAM175A</fullName>
    </alternativeName>
</protein>
<evidence type="ECO:0000256" key="13">
    <source>
        <dbReference type="SAM" id="MobiDB-lite"/>
    </source>
</evidence>
<dbReference type="GO" id="GO:0008608">
    <property type="term" value="P:attachment of spindle microtubules to kinetochore"/>
    <property type="evidence" value="ECO:0007669"/>
    <property type="project" value="TreeGrafter"/>
</dbReference>
<evidence type="ECO:0000256" key="12">
    <source>
        <dbReference type="SAM" id="Coils"/>
    </source>
</evidence>
<organism evidence="15 16">
    <name type="scientific">Chanos chanos</name>
    <name type="common">Milkfish</name>
    <name type="synonym">Mugil chanos</name>
    <dbReference type="NCBI Taxonomy" id="29144"/>
    <lineage>
        <taxon>Eukaryota</taxon>
        <taxon>Metazoa</taxon>
        <taxon>Chordata</taxon>
        <taxon>Craniata</taxon>
        <taxon>Vertebrata</taxon>
        <taxon>Euteleostomi</taxon>
        <taxon>Actinopterygii</taxon>
        <taxon>Neopterygii</taxon>
        <taxon>Teleostei</taxon>
        <taxon>Ostariophysi</taxon>
        <taxon>Gonorynchiformes</taxon>
        <taxon>Chanidae</taxon>
        <taxon>Chanos</taxon>
    </lineage>
</organism>
<keyword evidence="9" id="KW-0539">Nucleus</keyword>
<dbReference type="GO" id="GO:0006325">
    <property type="term" value="P:chromatin organization"/>
    <property type="evidence" value="ECO:0007669"/>
    <property type="project" value="UniProtKB-KW"/>
</dbReference>
<feature type="region of interest" description="Disordered" evidence="13">
    <location>
        <begin position="355"/>
        <end position="395"/>
    </location>
</feature>
<dbReference type="InterPro" id="IPR023239">
    <property type="entry name" value="BRISC_Abraxas1"/>
</dbReference>
<accession>A0A6J2UYP6</accession>
<dbReference type="GO" id="GO:0005634">
    <property type="term" value="C:nucleus"/>
    <property type="evidence" value="ECO:0007669"/>
    <property type="project" value="UniProtKB-SubCell"/>
</dbReference>
<comment type="similarity">
    <text evidence="2">Belongs to the FAM175 family. Abraxas subfamily.</text>
</comment>
<dbReference type="CTD" id="84142"/>
<dbReference type="CDD" id="cd23523">
    <property type="entry name" value="Abraxas_1"/>
    <property type="match status" value="1"/>
</dbReference>
<dbReference type="PRINTS" id="PR02051">
    <property type="entry name" value="PROTEINF175"/>
</dbReference>
<dbReference type="Proteomes" id="UP000504632">
    <property type="component" value="Chromosome 3"/>
</dbReference>
<gene>
    <name evidence="16" type="primary">abraxas1</name>
</gene>
<evidence type="ECO:0000313" key="15">
    <source>
        <dbReference type="Proteomes" id="UP000504632"/>
    </source>
</evidence>
<dbReference type="InterPro" id="IPR037518">
    <property type="entry name" value="MPN"/>
</dbReference>
<keyword evidence="15" id="KW-1185">Reference proteome</keyword>